<evidence type="ECO:0000313" key="9">
    <source>
        <dbReference type="Proteomes" id="UP000075901"/>
    </source>
</evidence>
<organism evidence="8 9">
    <name type="scientific">Anopheles maculatus</name>
    <dbReference type="NCBI Taxonomy" id="74869"/>
    <lineage>
        <taxon>Eukaryota</taxon>
        <taxon>Metazoa</taxon>
        <taxon>Ecdysozoa</taxon>
        <taxon>Arthropoda</taxon>
        <taxon>Hexapoda</taxon>
        <taxon>Insecta</taxon>
        <taxon>Pterygota</taxon>
        <taxon>Neoptera</taxon>
        <taxon>Endopterygota</taxon>
        <taxon>Diptera</taxon>
        <taxon>Nematocera</taxon>
        <taxon>Culicoidea</taxon>
        <taxon>Culicidae</taxon>
        <taxon>Anophelinae</taxon>
        <taxon>Anopheles</taxon>
        <taxon>Anopheles maculatus group</taxon>
    </lineage>
</organism>
<dbReference type="Gene3D" id="3.40.50.10490">
    <property type="entry name" value="Glucose-6-phosphate isomerase like protein, domain 1"/>
    <property type="match status" value="1"/>
</dbReference>
<dbReference type="InterPro" id="IPR032281">
    <property type="entry name" value="Ribosomal_uS2_C"/>
</dbReference>
<dbReference type="PROSITE" id="PS00963">
    <property type="entry name" value="RIBOSOMAL_S2_2"/>
    <property type="match status" value="1"/>
</dbReference>
<evidence type="ECO:0000256" key="1">
    <source>
        <dbReference type="ARBA" id="ARBA00006242"/>
    </source>
</evidence>
<dbReference type="InterPro" id="IPR005707">
    <property type="entry name" value="Ribosomal_uS2_euk/arc"/>
</dbReference>
<dbReference type="PANTHER" id="PTHR11489">
    <property type="entry name" value="40S RIBOSOMAL PROTEIN SA"/>
    <property type="match status" value="1"/>
</dbReference>
<feature type="region of interest" description="Disordered" evidence="6">
    <location>
        <begin position="154"/>
        <end position="181"/>
    </location>
</feature>
<keyword evidence="9" id="KW-1185">Reference proteome</keyword>
<dbReference type="AlphaFoldDB" id="A0A182T573"/>
<evidence type="ECO:0000256" key="2">
    <source>
        <dbReference type="ARBA" id="ARBA00022980"/>
    </source>
</evidence>
<proteinExistence type="inferred from homology"/>
<dbReference type="InterPro" id="IPR018130">
    <property type="entry name" value="Ribosomal_uS2_CS"/>
</dbReference>
<name>A0A182T573_9DIPT</name>
<evidence type="ECO:0000256" key="6">
    <source>
        <dbReference type="SAM" id="MobiDB-lite"/>
    </source>
</evidence>
<dbReference type="Proteomes" id="UP000075901">
    <property type="component" value="Unassembled WGS sequence"/>
</dbReference>
<protein>
    <recommendedName>
        <fullName evidence="4">40S ribosomal protein SA</fullName>
    </recommendedName>
</protein>
<dbReference type="Pfam" id="PF00318">
    <property type="entry name" value="Ribosomal_S2"/>
    <property type="match status" value="1"/>
</dbReference>
<dbReference type="VEuPathDB" id="VectorBase:AMAM019855"/>
<feature type="domain" description="Small ribosomal subunit protein uS2 C-terminal" evidence="7">
    <location>
        <begin position="96"/>
        <end position="177"/>
    </location>
</feature>
<dbReference type="GO" id="GO:0006412">
    <property type="term" value="P:translation"/>
    <property type="evidence" value="ECO:0007669"/>
    <property type="project" value="InterPro"/>
</dbReference>
<evidence type="ECO:0000256" key="3">
    <source>
        <dbReference type="ARBA" id="ARBA00023274"/>
    </source>
</evidence>
<dbReference type="GO" id="GO:0003735">
    <property type="term" value="F:structural constituent of ribosome"/>
    <property type="evidence" value="ECO:0007669"/>
    <property type="project" value="InterPro"/>
</dbReference>
<keyword evidence="3 5" id="KW-0687">Ribonucleoprotein</keyword>
<dbReference type="GO" id="GO:0015935">
    <property type="term" value="C:small ribosomal subunit"/>
    <property type="evidence" value="ECO:0007669"/>
    <property type="project" value="InterPro"/>
</dbReference>
<reference evidence="8" key="2">
    <citation type="submission" date="2020-05" db="UniProtKB">
        <authorList>
            <consortium name="EnsemblMetazoa"/>
        </authorList>
    </citation>
    <scope>IDENTIFICATION</scope>
    <source>
        <strain evidence="8">maculatus3</strain>
    </source>
</reference>
<dbReference type="SUPFAM" id="SSF52313">
    <property type="entry name" value="Ribosomal protein S2"/>
    <property type="match status" value="1"/>
</dbReference>
<dbReference type="InterPro" id="IPR023591">
    <property type="entry name" value="Ribosomal_uS2_flav_dom_sf"/>
</dbReference>
<dbReference type="EnsemblMetazoa" id="AMAM019855-RA">
    <property type="protein sequence ID" value="AMAM019855-PA"/>
    <property type="gene ID" value="AMAM019855"/>
</dbReference>
<evidence type="ECO:0000256" key="5">
    <source>
        <dbReference type="RuleBase" id="RU003631"/>
    </source>
</evidence>
<evidence type="ECO:0000313" key="8">
    <source>
        <dbReference type="EnsemblMetazoa" id="AMAM019855-PA"/>
    </source>
</evidence>
<dbReference type="InterPro" id="IPR001865">
    <property type="entry name" value="Ribosomal_uS2"/>
</dbReference>
<evidence type="ECO:0000259" key="7">
    <source>
        <dbReference type="Pfam" id="PF16122"/>
    </source>
</evidence>
<evidence type="ECO:0000256" key="4">
    <source>
        <dbReference type="ARBA" id="ARBA00035401"/>
    </source>
</evidence>
<comment type="similarity">
    <text evidence="1 5">Belongs to the universal ribosomal protein uS2 family.</text>
</comment>
<sequence length="181" mass="19777">VYAISSRPYGQRAVLKYAHYTEATPIAGRFTPGAFTNQIQTTFREPRLLIVTDPLTDHQPVTEASYVNIPVIAFCNTDSPVKFVTHDRWDVMPDLFFFRDPEEAEKEQAAIEAAAPVVKDLPDEVVVPEETANWGEDVPQAALVMPQAMKPLTAGGQNDDWNEDDTAPAAAGAVSWGGAGF</sequence>
<reference evidence="9" key="1">
    <citation type="submission" date="2013-09" db="EMBL/GenBank/DDBJ databases">
        <title>The Genome Sequence of Anopheles maculatus species B.</title>
        <authorList>
            <consortium name="The Broad Institute Genomics Platform"/>
            <person name="Neafsey D.E."/>
            <person name="Besansky N."/>
            <person name="Howell P."/>
            <person name="Walton C."/>
            <person name="Young S.K."/>
            <person name="Zeng Q."/>
            <person name="Gargeya S."/>
            <person name="Fitzgerald M."/>
            <person name="Haas B."/>
            <person name="Abouelleil A."/>
            <person name="Allen A.W."/>
            <person name="Alvarado L."/>
            <person name="Arachchi H.M."/>
            <person name="Berlin A.M."/>
            <person name="Chapman S.B."/>
            <person name="Gainer-Dewar J."/>
            <person name="Goldberg J."/>
            <person name="Griggs A."/>
            <person name="Gujja S."/>
            <person name="Hansen M."/>
            <person name="Howarth C."/>
            <person name="Imamovic A."/>
            <person name="Ireland A."/>
            <person name="Larimer J."/>
            <person name="McCowan C."/>
            <person name="Murphy C."/>
            <person name="Pearson M."/>
            <person name="Poon T.W."/>
            <person name="Priest M."/>
            <person name="Roberts A."/>
            <person name="Saif S."/>
            <person name="Shea T."/>
            <person name="Sisk P."/>
            <person name="Sykes S."/>
            <person name="Wortman J."/>
            <person name="Nusbaum C."/>
            <person name="Birren B."/>
        </authorList>
    </citation>
    <scope>NUCLEOTIDE SEQUENCE [LARGE SCALE GENOMIC DNA]</scope>
    <source>
        <strain evidence="9">maculatus3</strain>
    </source>
</reference>
<keyword evidence="2 5" id="KW-0689">Ribosomal protein</keyword>
<accession>A0A182T573</accession>
<dbReference type="PRINTS" id="PR00395">
    <property type="entry name" value="RIBOSOMALS2"/>
</dbReference>
<dbReference type="Pfam" id="PF16122">
    <property type="entry name" value="40S_SA_C"/>
    <property type="match status" value="1"/>
</dbReference>